<protein>
    <submittedName>
        <fullName evidence="1">Uncharacterized protein</fullName>
    </submittedName>
</protein>
<sequence>MTLVPSHSLFEFQIHLQKKEDYCILLNIQQQVTKYFFFLIHHILYQEIQTILFLTFQNILNNYYDEQTPFDQFHNI</sequence>
<dbReference type="AlphaFoldDB" id="A0A381R3B2"/>
<proteinExistence type="predicted"/>
<accession>A0A381R3B2</accession>
<gene>
    <name evidence="1" type="ORF">METZ01_LOCUS39089</name>
</gene>
<name>A0A381R3B2_9ZZZZ</name>
<evidence type="ECO:0000313" key="1">
    <source>
        <dbReference type="EMBL" id="SUZ86235.1"/>
    </source>
</evidence>
<dbReference type="EMBL" id="UINC01001671">
    <property type="protein sequence ID" value="SUZ86235.1"/>
    <property type="molecule type" value="Genomic_DNA"/>
</dbReference>
<organism evidence="1">
    <name type="scientific">marine metagenome</name>
    <dbReference type="NCBI Taxonomy" id="408172"/>
    <lineage>
        <taxon>unclassified sequences</taxon>
        <taxon>metagenomes</taxon>
        <taxon>ecological metagenomes</taxon>
    </lineage>
</organism>
<reference evidence="1" key="1">
    <citation type="submission" date="2018-05" db="EMBL/GenBank/DDBJ databases">
        <authorList>
            <person name="Lanie J.A."/>
            <person name="Ng W.-L."/>
            <person name="Kazmierczak K.M."/>
            <person name="Andrzejewski T.M."/>
            <person name="Davidsen T.M."/>
            <person name="Wayne K.J."/>
            <person name="Tettelin H."/>
            <person name="Glass J.I."/>
            <person name="Rusch D."/>
            <person name="Podicherti R."/>
            <person name="Tsui H.-C.T."/>
            <person name="Winkler M.E."/>
        </authorList>
    </citation>
    <scope>NUCLEOTIDE SEQUENCE</scope>
</reference>